<evidence type="ECO:0000313" key="2">
    <source>
        <dbReference type="Proteomes" id="UP000279275"/>
    </source>
</evidence>
<reference evidence="1 2" key="1">
    <citation type="submission" date="2018-10" db="EMBL/GenBank/DDBJ databases">
        <title>Isolation from cow dung.</title>
        <authorList>
            <person name="Ling L."/>
        </authorList>
    </citation>
    <scope>NUCLEOTIDE SEQUENCE [LARGE SCALE GENOMIC DNA]</scope>
    <source>
        <strain evidence="1 2">NEAU-LL90</strain>
    </source>
</reference>
<sequence>MAGFAVLGGTPDRALVLRVLRPGWVRRLTVAQQLTGEPSIGHNVPQEAPQPFAQAIIDADHL</sequence>
<keyword evidence="2" id="KW-1185">Reference proteome</keyword>
<evidence type="ECO:0000313" key="1">
    <source>
        <dbReference type="EMBL" id="RMI31448.1"/>
    </source>
</evidence>
<protein>
    <submittedName>
        <fullName evidence="1">Uncharacterized protein</fullName>
    </submittedName>
</protein>
<dbReference type="EMBL" id="RFFH01000007">
    <property type="protein sequence ID" value="RMI31448.1"/>
    <property type="molecule type" value="Genomic_DNA"/>
</dbReference>
<proteinExistence type="predicted"/>
<name>A0A3M2LA44_9NOCA</name>
<dbReference type="AlphaFoldDB" id="A0A3M2LA44"/>
<gene>
    <name evidence="1" type="ORF">EBN03_19100</name>
</gene>
<dbReference type="Proteomes" id="UP000279275">
    <property type="component" value="Unassembled WGS sequence"/>
</dbReference>
<organism evidence="1 2">
    <name type="scientific">Nocardia stercoris</name>
    <dbReference type="NCBI Taxonomy" id="2483361"/>
    <lineage>
        <taxon>Bacteria</taxon>
        <taxon>Bacillati</taxon>
        <taxon>Actinomycetota</taxon>
        <taxon>Actinomycetes</taxon>
        <taxon>Mycobacteriales</taxon>
        <taxon>Nocardiaceae</taxon>
        <taxon>Nocardia</taxon>
    </lineage>
</organism>
<accession>A0A3M2LA44</accession>
<comment type="caution">
    <text evidence="1">The sequence shown here is derived from an EMBL/GenBank/DDBJ whole genome shotgun (WGS) entry which is preliminary data.</text>
</comment>